<sequence length="645" mass="72263">MEIVGVVLGVLPLLITGIEHRSKITVIFKWRSETKSLCRRLRHEHLRLKLNLQVLVSSDAASRAEIEAALKEGSSKFWDSERGRATLKRLGIAAHTYHEVVSDCEELIRAIWKKLDLNDEFYEAGDEYRDIEEVKKEFIASLKRAGGFRARPALKSLLRKNAIIDLIDNLRRNNDLLKEIQSGADQIEHNLSKSTIDTKDSENTPKCFTYFLKHLDTARTTAINMHRTLAQYIHCSRHTAHNLNLELSDPNDEWSKLVKGRKRYARPSWGDVEMQFKLLVFAASAPYSGKRECQLAEMKRVREAFISAGEIEGLSEVNYSSCGTRGGVSKHDPAPADGIRSIPTAQRCSTSNDNPNARGVHFSDPPTPSPKATLSVAWTLAQNLCTPVCHCIDQKIVCFHFRLHQDSSLLLHNPSYNEAASMVSSPVGKLVSLHELIRQNSSESGGLSRRKRLAFAARISCSLLQLHSSPWINESRWSARTVFVGLDQDGKEVVSGPYLSQPFSQNLLNAGIEDSSGRILLPTTQSWPKISPVLLTLGVLLLELAMGNPIEQLAANQSDITSNPLSLHVLWRAAIEVLKSEQFGEAISDTYYKATQKCIDSSFTADSFHFSDEAFQLEYCRDVVAPIMNEYCTFVGNEPFLDSRR</sequence>
<dbReference type="InterPro" id="IPR056002">
    <property type="entry name" value="DUF7580"/>
</dbReference>
<feature type="compositionally biased region" description="Polar residues" evidence="1">
    <location>
        <begin position="343"/>
        <end position="355"/>
    </location>
</feature>
<evidence type="ECO:0000313" key="3">
    <source>
        <dbReference type="EMBL" id="RPA74560.1"/>
    </source>
</evidence>
<gene>
    <name evidence="3" type="ORF">BJ508DRAFT_418574</name>
</gene>
<evidence type="ECO:0000313" key="4">
    <source>
        <dbReference type="Proteomes" id="UP000275078"/>
    </source>
</evidence>
<dbReference type="Pfam" id="PF24476">
    <property type="entry name" value="DUF7580"/>
    <property type="match status" value="1"/>
</dbReference>
<protein>
    <recommendedName>
        <fullName evidence="2">DUF7580 domain-containing protein</fullName>
    </recommendedName>
</protein>
<accession>A0A3N4HRZ5</accession>
<evidence type="ECO:0000259" key="2">
    <source>
        <dbReference type="Pfam" id="PF24476"/>
    </source>
</evidence>
<dbReference type="EMBL" id="ML119787">
    <property type="protein sequence ID" value="RPA74560.1"/>
    <property type="molecule type" value="Genomic_DNA"/>
</dbReference>
<dbReference type="Proteomes" id="UP000275078">
    <property type="component" value="Unassembled WGS sequence"/>
</dbReference>
<dbReference type="PANTHER" id="PTHR35186">
    <property type="entry name" value="ANK_REP_REGION DOMAIN-CONTAINING PROTEIN"/>
    <property type="match status" value="1"/>
</dbReference>
<reference evidence="3 4" key="1">
    <citation type="journal article" date="2018" name="Nat. Ecol. Evol.">
        <title>Pezizomycetes genomes reveal the molecular basis of ectomycorrhizal truffle lifestyle.</title>
        <authorList>
            <person name="Murat C."/>
            <person name="Payen T."/>
            <person name="Noel B."/>
            <person name="Kuo A."/>
            <person name="Morin E."/>
            <person name="Chen J."/>
            <person name="Kohler A."/>
            <person name="Krizsan K."/>
            <person name="Balestrini R."/>
            <person name="Da Silva C."/>
            <person name="Montanini B."/>
            <person name="Hainaut M."/>
            <person name="Levati E."/>
            <person name="Barry K.W."/>
            <person name="Belfiori B."/>
            <person name="Cichocki N."/>
            <person name="Clum A."/>
            <person name="Dockter R.B."/>
            <person name="Fauchery L."/>
            <person name="Guy J."/>
            <person name="Iotti M."/>
            <person name="Le Tacon F."/>
            <person name="Lindquist E.A."/>
            <person name="Lipzen A."/>
            <person name="Malagnac F."/>
            <person name="Mello A."/>
            <person name="Molinier V."/>
            <person name="Miyauchi S."/>
            <person name="Poulain J."/>
            <person name="Riccioni C."/>
            <person name="Rubini A."/>
            <person name="Sitrit Y."/>
            <person name="Splivallo R."/>
            <person name="Traeger S."/>
            <person name="Wang M."/>
            <person name="Zifcakova L."/>
            <person name="Wipf D."/>
            <person name="Zambonelli A."/>
            <person name="Paolocci F."/>
            <person name="Nowrousian M."/>
            <person name="Ottonello S."/>
            <person name="Baldrian P."/>
            <person name="Spatafora J.W."/>
            <person name="Henrissat B."/>
            <person name="Nagy L.G."/>
            <person name="Aury J.M."/>
            <person name="Wincker P."/>
            <person name="Grigoriev I.V."/>
            <person name="Bonfante P."/>
            <person name="Martin F.M."/>
        </authorList>
    </citation>
    <scope>NUCLEOTIDE SEQUENCE [LARGE SCALE GENOMIC DNA]</scope>
    <source>
        <strain evidence="3 4">RN42</strain>
    </source>
</reference>
<name>A0A3N4HRZ5_ASCIM</name>
<feature type="region of interest" description="Disordered" evidence="1">
    <location>
        <begin position="330"/>
        <end position="367"/>
    </location>
</feature>
<dbReference type="PANTHER" id="PTHR35186:SF4">
    <property type="entry name" value="PRION-INHIBITION AND PROPAGATION HELO DOMAIN-CONTAINING PROTEIN"/>
    <property type="match status" value="1"/>
</dbReference>
<feature type="domain" description="DUF7580" evidence="2">
    <location>
        <begin position="381"/>
        <end position="607"/>
    </location>
</feature>
<organism evidence="3 4">
    <name type="scientific">Ascobolus immersus RN42</name>
    <dbReference type="NCBI Taxonomy" id="1160509"/>
    <lineage>
        <taxon>Eukaryota</taxon>
        <taxon>Fungi</taxon>
        <taxon>Dikarya</taxon>
        <taxon>Ascomycota</taxon>
        <taxon>Pezizomycotina</taxon>
        <taxon>Pezizomycetes</taxon>
        <taxon>Pezizales</taxon>
        <taxon>Ascobolaceae</taxon>
        <taxon>Ascobolus</taxon>
    </lineage>
</organism>
<dbReference type="STRING" id="1160509.A0A3N4HRZ5"/>
<dbReference type="OrthoDB" id="3565018at2759"/>
<proteinExistence type="predicted"/>
<evidence type="ECO:0000256" key="1">
    <source>
        <dbReference type="SAM" id="MobiDB-lite"/>
    </source>
</evidence>
<dbReference type="AlphaFoldDB" id="A0A3N4HRZ5"/>
<keyword evidence="4" id="KW-1185">Reference proteome</keyword>